<gene>
    <name evidence="1" type="ORF">M514_17247</name>
</gene>
<name>A0A085NLV8_9BILA</name>
<reference evidence="1" key="1">
    <citation type="journal article" date="2014" name="Nat. Genet.">
        <title>Genome and transcriptome of the porcine whipworm Trichuris suis.</title>
        <authorList>
            <person name="Jex A.R."/>
            <person name="Nejsum P."/>
            <person name="Schwarz E.M."/>
            <person name="Hu L."/>
            <person name="Young N.D."/>
            <person name="Hall R.S."/>
            <person name="Korhonen P.K."/>
            <person name="Liao S."/>
            <person name="Thamsborg S."/>
            <person name="Xia J."/>
            <person name="Xu P."/>
            <person name="Wang S."/>
            <person name="Scheerlinck J.P."/>
            <person name="Hofmann A."/>
            <person name="Sternberg P.W."/>
            <person name="Wang J."/>
            <person name="Gasser R.B."/>
        </authorList>
    </citation>
    <scope>NUCLEOTIDE SEQUENCE [LARGE SCALE GENOMIC DNA]</scope>
    <source>
        <strain evidence="1">DCEP-RM93F</strain>
    </source>
</reference>
<organism evidence="1">
    <name type="scientific">Trichuris suis</name>
    <name type="common">pig whipworm</name>
    <dbReference type="NCBI Taxonomy" id="68888"/>
    <lineage>
        <taxon>Eukaryota</taxon>
        <taxon>Metazoa</taxon>
        <taxon>Ecdysozoa</taxon>
        <taxon>Nematoda</taxon>
        <taxon>Enoplea</taxon>
        <taxon>Dorylaimia</taxon>
        <taxon>Trichinellida</taxon>
        <taxon>Trichuridae</taxon>
        <taxon>Trichuris</taxon>
    </lineage>
</organism>
<dbReference type="Proteomes" id="UP000030758">
    <property type="component" value="Unassembled WGS sequence"/>
</dbReference>
<sequence length="68" mass="8602">MPSQSKGMKRMRRFRPFRHFFLFDNMTIRDFDHFDLNYLRFLISRFRSFEISSILDPDFLFYDRHRVS</sequence>
<evidence type="ECO:0000313" key="1">
    <source>
        <dbReference type="EMBL" id="KFD70454.1"/>
    </source>
</evidence>
<dbReference type="EMBL" id="KL367487">
    <property type="protein sequence ID" value="KFD70454.1"/>
    <property type="molecule type" value="Genomic_DNA"/>
</dbReference>
<accession>A0A085NLV8</accession>
<proteinExistence type="predicted"/>
<dbReference type="AlphaFoldDB" id="A0A085NLV8"/>
<protein>
    <submittedName>
        <fullName evidence="1">Uncharacterized protein</fullName>
    </submittedName>
</protein>